<dbReference type="OMA" id="FCHEEEN"/>
<evidence type="ECO:0000313" key="1">
    <source>
        <dbReference type="EMBL" id="EGS16985.1"/>
    </source>
</evidence>
<dbReference type="Proteomes" id="UP000008066">
    <property type="component" value="Unassembled WGS sequence"/>
</dbReference>
<dbReference type="GeneID" id="18261348"/>
<sequence length="425" mass="48274">MPYSFAVEPSISSFATSRTEQGVLRSGPVKSSQWNQIQLDGLYQLVVCEVRQDGITYPLDRGSRQAFAVASVLDLGLRMLESPRGRDCLASLAHKAIRIWRERPVPDPTRECALINVGEAVNEFLRSVRHSFPLVKLNDRNGFCRDESSKRDFSAWTNTESSSSSRQFSFDPKAAAVLHLNSQLVRDLYLSRLKASTASRHHPRSYDNPEQRKHTARFRRFQLHLAAMVTHHLCHLFVNFLRQQGPLALEVTDADMMRLVSRYDPGAEFEVEFFGGRLKLFIDWQQGNSSADEEKESYEGKSYVIRRGGKGKTLGGGATRRVAALVAEYKIESYLSGDFSIPLLSEVEGDVLELDWYHDIKRKYSTPRNSRSNEGSQESRRVAEIGSLSYQLTLTTPWSIQGEEYEMLKKTSLDPDVCLAKMEEY</sequence>
<dbReference type="AlphaFoldDB" id="G0SHR5"/>
<dbReference type="RefSeq" id="XP_006697567.1">
    <property type="nucleotide sequence ID" value="XM_006697504.1"/>
</dbReference>
<proteinExistence type="predicted"/>
<organism evidence="2">
    <name type="scientific">Chaetomium thermophilum (strain DSM 1495 / CBS 144.50 / IMI 039719)</name>
    <name type="common">Thermochaetoides thermophila</name>
    <dbReference type="NCBI Taxonomy" id="759272"/>
    <lineage>
        <taxon>Eukaryota</taxon>
        <taxon>Fungi</taxon>
        <taxon>Dikarya</taxon>
        <taxon>Ascomycota</taxon>
        <taxon>Pezizomycotina</taxon>
        <taxon>Sordariomycetes</taxon>
        <taxon>Sordariomycetidae</taxon>
        <taxon>Sordariales</taxon>
        <taxon>Chaetomiaceae</taxon>
        <taxon>Thermochaetoides</taxon>
    </lineage>
</organism>
<gene>
    <name evidence="1" type="ORF">CTHT_0073100</name>
</gene>
<dbReference type="HOGENOM" id="CLU_053164_0_0_1"/>
<dbReference type="KEGG" id="cthr:CTHT_0073100"/>
<accession>G0SHR5</accession>
<dbReference type="eggNOG" id="ENOG502TBNJ">
    <property type="taxonomic scope" value="Eukaryota"/>
</dbReference>
<dbReference type="EMBL" id="GL988048">
    <property type="protein sequence ID" value="EGS16985.1"/>
    <property type="molecule type" value="Genomic_DNA"/>
</dbReference>
<evidence type="ECO:0000313" key="2">
    <source>
        <dbReference type="Proteomes" id="UP000008066"/>
    </source>
</evidence>
<keyword evidence="2" id="KW-1185">Reference proteome</keyword>
<protein>
    <submittedName>
        <fullName evidence="1">Uncharacterized protein</fullName>
    </submittedName>
</protein>
<dbReference type="OrthoDB" id="5290015at2759"/>
<name>G0SHR5_CHATD</name>
<reference evidence="1 2" key="1">
    <citation type="journal article" date="2011" name="Cell">
        <title>Insight into structure and assembly of the nuclear pore complex by utilizing the genome of a eukaryotic thermophile.</title>
        <authorList>
            <person name="Amlacher S."/>
            <person name="Sarges P."/>
            <person name="Flemming D."/>
            <person name="van Noort V."/>
            <person name="Kunze R."/>
            <person name="Devos D.P."/>
            <person name="Arumugam M."/>
            <person name="Bork P."/>
            <person name="Hurt E."/>
        </authorList>
    </citation>
    <scope>NUCLEOTIDE SEQUENCE [LARGE SCALE GENOMIC DNA]</scope>
    <source>
        <strain evidence="2">DSM 1495 / CBS 144.50 / IMI 039719</strain>
    </source>
</reference>